<comment type="caution">
    <text evidence="2">The sequence shown here is derived from an EMBL/GenBank/DDBJ whole genome shotgun (WGS) entry which is preliminary data.</text>
</comment>
<dbReference type="VEuPathDB" id="FungiDB:AeMF1_012675"/>
<proteinExistence type="predicted"/>
<name>A0A6G0XT63_9STRA</name>
<sequence length="89" mass="9798">MTQFRHQKSFLAKIAPNTQTWIAIVSLIVLAVFNYKAALVITAGLLSLKPKAILVGLATVAFGLYLTRVAVKKMRKKNKHAPGFVSMRS</sequence>
<accession>A0A6G0XT63</accession>
<dbReference type="OrthoDB" id="10311286at2759"/>
<keyword evidence="1" id="KW-0812">Transmembrane</keyword>
<protein>
    <submittedName>
        <fullName evidence="2">Uncharacterized protein</fullName>
    </submittedName>
</protein>
<organism evidence="2 3">
    <name type="scientific">Aphanomyces euteiches</name>
    <dbReference type="NCBI Taxonomy" id="100861"/>
    <lineage>
        <taxon>Eukaryota</taxon>
        <taxon>Sar</taxon>
        <taxon>Stramenopiles</taxon>
        <taxon>Oomycota</taxon>
        <taxon>Saprolegniomycetes</taxon>
        <taxon>Saprolegniales</taxon>
        <taxon>Verrucalvaceae</taxon>
        <taxon>Aphanomyces</taxon>
    </lineage>
</organism>
<reference evidence="2 3" key="1">
    <citation type="submission" date="2019-07" db="EMBL/GenBank/DDBJ databases">
        <title>Genomics analysis of Aphanomyces spp. identifies a new class of oomycete effector associated with host adaptation.</title>
        <authorList>
            <person name="Gaulin E."/>
        </authorList>
    </citation>
    <scope>NUCLEOTIDE SEQUENCE [LARGE SCALE GENOMIC DNA]</scope>
    <source>
        <strain evidence="2 3">ATCC 201684</strain>
    </source>
</reference>
<dbReference type="AlphaFoldDB" id="A0A6G0XT63"/>
<feature type="transmembrane region" description="Helical" evidence="1">
    <location>
        <begin position="52"/>
        <end position="71"/>
    </location>
</feature>
<feature type="transmembrane region" description="Helical" evidence="1">
    <location>
        <begin position="21"/>
        <end position="46"/>
    </location>
</feature>
<evidence type="ECO:0000313" key="3">
    <source>
        <dbReference type="Proteomes" id="UP000481153"/>
    </source>
</evidence>
<keyword evidence="1" id="KW-0472">Membrane</keyword>
<gene>
    <name evidence="2" type="ORF">Ae201684_001740</name>
</gene>
<keyword evidence="1" id="KW-1133">Transmembrane helix</keyword>
<evidence type="ECO:0000313" key="2">
    <source>
        <dbReference type="EMBL" id="KAF0743597.1"/>
    </source>
</evidence>
<dbReference type="EMBL" id="VJMJ01000013">
    <property type="protein sequence ID" value="KAF0743597.1"/>
    <property type="molecule type" value="Genomic_DNA"/>
</dbReference>
<evidence type="ECO:0000256" key="1">
    <source>
        <dbReference type="SAM" id="Phobius"/>
    </source>
</evidence>
<dbReference type="Proteomes" id="UP000481153">
    <property type="component" value="Unassembled WGS sequence"/>
</dbReference>
<keyword evidence="3" id="KW-1185">Reference proteome</keyword>